<protein>
    <submittedName>
        <fullName evidence="1">32439_t:CDS:1</fullName>
    </submittedName>
</protein>
<accession>A0ABN7X9C7</accession>
<proteinExistence type="predicted"/>
<evidence type="ECO:0000313" key="2">
    <source>
        <dbReference type="Proteomes" id="UP000789901"/>
    </source>
</evidence>
<keyword evidence="2" id="KW-1185">Reference proteome</keyword>
<dbReference type="Proteomes" id="UP000789901">
    <property type="component" value="Unassembled WGS sequence"/>
</dbReference>
<name>A0ABN7X9C7_GIGMA</name>
<reference evidence="1 2" key="1">
    <citation type="submission" date="2021-06" db="EMBL/GenBank/DDBJ databases">
        <authorList>
            <person name="Kallberg Y."/>
            <person name="Tangrot J."/>
            <person name="Rosling A."/>
        </authorList>
    </citation>
    <scope>NUCLEOTIDE SEQUENCE [LARGE SCALE GENOMIC DNA]</scope>
    <source>
        <strain evidence="1 2">120-4 pot B 10/14</strain>
    </source>
</reference>
<comment type="caution">
    <text evidence="1">The sequence shown here is derived from an EMBL/GenBank/DDBJ whole genome shotgun (WGS) entry which is preliminary data.</text>
</comment>
<evidence type="ECO:0000313" key="1">
    <source>
        <dbReference type="EMBL" id="CAG8850211.1"/>
    </source>
</evidence>
<feature type="non-terminal residue" evidence="1">
    <location>
        <position position="1"/>
    </location>
</feature>
<sequence>TIRNIVKDLFNNDKEILFPPDILLKRSSEDAKYYVISYRRCKIHHKTSEKKYCKCYLYDLNDLGNCKLYTIECCKQRKKEQLNELGSGPFEFGQYRLLLESTDDTVNAINNSKLENIN</sequence>
<gene>
    <name evidence="1" type="ORF">GMARGA_LOCUS40101</name>
</gene>
<dbReference type="EMBL" id="CAJVQB010100013">
    <property type="protein sequence ID" value="CAG8850211.1"/>
    <property type="molecule type" value="Genomic_DNA"/>
</dbReference>
<organism evidence="1 2">
    <name type="scientific">Gigaspora margarita</name>
    <dbReference type="NCBI Taxonomy" id="4874"/>
    <lineage>
        <taxon>Eukaryota</taxon>
        <taxon>Fungi</taxon>
        <taxon>Fungi incertae sedis</taxon>
        <taxon>Mucoromycota</taxon>
        <taxon>Glomeromycotina</taxon>
        <taxon>Glomeromycetes</taxon>
        <taxon>Diversisporales</taxon>
        <taxon>Gigasporaceae</taxon>
        <taxon>Gigaspora</taxon>
    </lineage>
</organism>